<organism evidence="2">
    <name type="scientific">Tetraselmis chuii</name>
    <dbReference type="NCBI Taxonomy" id="63592"/>
    <lineage>
        <taxon>Eukaryota</taxon>
        <taxon>Viridiplantae</taxon>
        <taxon>Chlorophyta</taxon>
        <taxon>core chlorophytes</taxon>
        <taxon>Chlorodendrophyceae</taxon>
        <taxon>Chlorodendrales</taxon>
        <taxon>Chlorodendraceae</taxon>
        <taxon>Tetraselmis</taxon>
    </lineage>
</organism>
<evidence type="ECO:0000256" key="1">
    <source>
        <dbReference type="SAM" id="MobiDB-lite"/>
    </source>
</evidence>
<feature type="region of interest" description="Disordered" evidence="1">
    <location>
        <begin position="248"/>
        <end position="293"/>
    </location>
</feature>
<gene>
    <name evidence="2" type="ORF">TCHU04912_LOCUS1798</name>
</gene>
<accession>A0A7S1SJ74</accession>
<dbReference type="Gene3D" id="1.25.10.10">
    <property type="entry name" value="Leucine-rich Repeat Variant"/>
    <property type="match status" value="1"/>
</dbReference>
<dbReference type="EMBL" id="HBGG01003822">
    <property type="protein sequence ID" value="CAD9199565.1"/>
    <property type="molecule type" value="Transcribed_RNA"/>
</dbReference>
<reference evidence="2" key="1">
    <citation type="submission" date="2021-01" db="EMBL/GenBank/DDBJ databases">
        <authorList>
            <person name="Corre E."/>
            <person name="Pelletier E."/>
            <person name="Niang G."/>
            <person name="Scheremetjew M."/>
            <person name="Finn R."/>
            <person name="Kale V."/>
            <person name="Holt S."/>
            <person name="Cochrane G."/>
            <person name="Meng A."/>
            <person name="Brown T."/>
            <person name="Cohen L."/>
        </authorList>
    </citation>
    <scope>NUCLEOTIDE SEQUENCE</scope>
    <source>
        <strain evidence="2">PLY429</strain>
    </source>
</reference>
<protein>
    <submittedName>
        <fullName evidence="2">Uncharacterized protein</fullName>
    </submittedName>
</protein>
<sequence length="293" mass="31947">MAKTTPKRTVDRVRMPRADEQELQELRESLSRRSGREVANMEERLGDLAMWWGNQYYCDTVVGNPSACPDGLQLLACLVYPVRNTAVTVEAARTVANLAYYASSERERALFVRSGIVPELVKAMQWGVGYGQGDEEVVKFCCMALADLCLDSKDVRLAAVEAGAPAILSVVLQRMDDTGVCVCVWVCTCIFACRRGGGGSAVYDQGSINSNELGPVSMKNALNVVRRGEGGGACVCCFGVRSERSHGTREARQWAAATPHLDPAGWREGDDEAKSEGIRPSHGEQAKHTKQRD</sequence>
<evidence type="ECO:0000313" key="2">
    <source>
        <dbReference type="EMBL" id="CAD9199565.1"/>
    </source>
</evidence>
<proteinExistence type="predicted"/>
<name>A0A7S1SJ74_9CHLO</name>
<dbReference type="InterPro" id="IPR011989">
    <property type="entry name" value="ARM-like"/>
</dbReference>
<feature type="compositionally biased region" description="Basic and acidic residues" evidence="1">
    <location>
        <begin position="265"/>
        <end position="293"/>
    </location>
</feature>
<dbReference type="InterPro" id="IPR016024">
    <property type="entry name" value="ARM-type_fold"/>
</dbReference>
<dbReference type="SUPFAM" id="SSF48371">
    <property type="entry name" value="ARM repeat"/>
    <property type="match status" value="1"/>
</dbReference>
<dbReference type="AlphaFoldDB" id="A0A7S1SJ74"/>